<dbReference type="PIRSF" id="PIRSF001365">
    <property type="entry name" value="DHDPS"/>
    <property type="match status" value="1"/>
</dbReference>
<dbReference type="Pfam" id="PF00701">
    <property type="entry name" value="DHDPS"/>
    <property type="match status" value="1"/>
</dbReference>
<dbReference type="EMBL" id="CAEZTY010000007">
    <property type="protein sequence ID" value="CAB4578062.1"/>
    <property type="molecule type" value="Genomic_DNA"/>
</dbReference>
<dbReference type="GO" id="GO:0008840">
    <property type="term" value="F:4-hydroxy-tetrahydrodipicolinate synthase activity"/>
    <property type="evidence" value="ECO:0007669"/>
    <property type="project" value="TreeGrafter"/>
</dbReference>
<accession>A0A6J6ENL8</accession>
<dbReference type="CDD" id="cd00408">
    <property type="entry name" value="DHDPS-like"/>
    <property type="match status" value="1"/>
</dbReference>
<sequence length="300" mass="31694">MTASTFVISITPFDANGRLDESALRAHLDRMADAGIGVYLGGGGSGEGFTLSNEESRRVLEIGVDQIGGRVQVRSMGIEPRTAQQMIDYLKMSAEVGVDAAQVYSLDPGHGHRPTAPEIEKYLEEVLSSTDLPCVVSSHMSVGYRLDPSLLHTLSQKYAHLIGVNCSHPDLAALIALRSALDERIELHVGGPAQALSALALGATGFLSSEGNLAPQTCAALIAGANANDYETATNAFDAISQLSTLLYRLGGIRATKGVLRSLGLPGGHVRPPQLDADEKSVASVLAFLDSLNFKGIENW</sequence>
<dbReference type="PANTHER" id="PTHR12128:SF19">
    <property type="entry name" value="5-DEHYDRO-4-DEOXYGLUCARATE DEHYDRATASE 2-RELATED"/>
    <property type="match status" value="1"/>
</dbReference>
<dbReference type="SUPFAM" id="SSF51569">
    <property type="entry name" value="Aldolase"/>
    <property type="match status" value="1"/>
</dbReference>
<dbReference type="InterPro" id="IPR002220">
    <property type="entry name" value="DapA-like"/>
</dbReference>
<evidence type="ECO:0000313" key="1">
    <source>
        <dbReference type="EMBL" id="CAB4578062.1"/>
    </source>
</evidence>
<dbReference type="PANTHER" id="PTHR12128">
    <property type="entry name" value="DIHYDRODIPICOLINATE SYNTHASE"/>
    <property type="match status" value="1"/>
</dbReference>
<organism evidence="1">
    <name type="scientific">freshwater metagenome</name>
    <dbReference type="NCBI Taxonomy" id="449393"/>
    <lineage>
        <taxon>unclassified sequences</taxon>
        <taxon>metagenomes</taxon>
        <taxon>ecological metagenomes</taxon>
    </lineage>
</organism>
<dbReference type="SMART" id="SM01130">
    <property type="entry name" value="DHDPS"/>
    <property type="match status" value="1"/>
</dbReference>
<dbReference type="InterPro" id="IPR013785">
    <property type="entry name" value="Aldolase_TIM"/>
</dbReference>
<dbReference type="AlphaFoldDB" id="A0A6J6ENL8"/>
<proteinExistence type="predicted"/>
<protein>
    <submittedName>
        <fullName evidence="1">Unannotated protein</fullName>
    </submittedName>
</protein>
<reference evidence="1" key="1">
    <citation type="submission" date="2020-05" db="EMBL/GenBank/DDBJ databases">
        <authorList>
            <person name="Chiriac C."/>
            <person name="Salcher M."/>
            <person name="Ghai R."/>
            <person name="Kavagutti S V."/>
        </authorList>
    </citation>
    <scope>NUCLEOTIDE SEQUENCE</scope>
</reference>
<name>A0A6J6ENL8_9ZZZZ</name>
<gene>
    <name evidence="1" type="ORF">UFOPK1762_00343</name>
</gene>
<dbReference type="Gene3D" id="3.20.20.70">
    <property type="entry name" value="Aldolase class I"/>
    <property type="match status" value="1"/>
</dbReference>